<dbReference type="EMBL" id="JQGC01000001">
    <property type="protein sequence ID" value="KFL32834.1"/>
    <property type="molecule type" value="Genomic_DNA"/>
</dbReference>
<proteinExistence type="predicted"/>
<evidence type="ECO:0000313" key="3">
    <source>
        <dbReference type="EMBL" id="KFL32834.1"/>
    </source>
</evidence>
<dbReference type="RefSeq" id="WP_035078040.1">
    <property type="nucleotide sequence ID" value="NZ_JQGC01000001.1"/>
</dbReference>
<keyword evidence="1" id="KW-0456">Lyase</keyword>
<dbReference type="SUPFAM" id="SSF54211">
    <property type="entry name" value="Ribosomal protein S5 domain 2-like"/>
    <property type="match status" value="1"/>
</dbReference>
<dbReference type="Gene3D" id="3.30.230.60">
    <property type="entry name" value="Formaldehyde-activating enzyme"/>
    <property type="match status" value="1"/>
</dbReference>
<keyword evidence="4" id="KW-1185">Reference proteome</keyword>
<evidence type="ECO:0000313" key="4">
    <source>
        <dbReference type="Proteomes" id="UP000028981"/>
    </source>
</evidence>
<organism evidence="3 4">
    <name type="scientific">Devosia riboflavina</name>
    <dbReference type="NCBI Taxonomy" id="46914"/>
    <lineage>
        <taxon>Bacteria</taxon>
        <taxon>Pseudomonadati</taxon>
        <taxon>Pseudomonadota</taxon>
        <taxon>Alphaproteobacteria</taxon>
        <taxon>Hyphomicrobiales</taxon>
        <taxon>Devosiaceae</taxon>
        <taxon>Devosia</taxon>
    </lineage>
</organism>
<dbReference type="GO" id="GO:0016051">
    <property type="term" value="P:carbohydrate biosynthetic process"/>
    <property type="evidence" value="ECO:0007669"/>
    <property type="project" value="InterPro"/>
</dbReference>
<dbReference type="GO" id="GO:0016840">
    <property type="term" value="F:carbon-nitrogen lyase activity"/>
    <property type="evidence" value="ECO:0007669"/>
    <property type="project" value="InterPro"/>
</dbReference>
<dbReference type="InterPro" id="IPR014826">
    <property type="entry name" value="HCHO-activating_enzyme"/>
</dbReference>
<accession>A0A087M7I1</accession>
<dbReference type="OrthoDB" id="8443451at2"/>
<evidence type="ECO:0000256" key="1">
    <source>
        <dbReference type="ARBA" id="ARBA00023239"/>
    </source>
</evidence>
<dbReference type="InterPro" id="IPR037075">
    <property type="entry name" value="HCHO-activating_enzyme_sf"/>
</dbReference>
<dbReference type="AlphaFoldDB" id="A0A087M7I1"/>
<reference evidence="3 4" key="1">
    <citation type="submission" date="2014-08" db="EMBL/GenBank/DDBJ databases">
        <authorList>
            <person name="Hassan Y.I."/>
            <person name="Lepp D."/>
            <person name="Zhou T."/>
        </authorList>
    </citation>
    <scope>NUCLEOTIDE SEQUENCE [LARGE SCALE GENOMIC DNA]</scope>
    <source>
        <strain evidence="3 4">IFO13584</strain>
    </source>
</reference>
<comment type="caution">
    <text evidence="3">The sequence shown here is derived from an EMBL/GenBank/DDBJ whole genome shotgun (WGS) entry which is preliminary data.</text>
</comment>
<name>A0A087M7I1_9HYPH</name>
<protein>
    <submittedName>
        <fullName evidence="3">Aldehyde-activating protein</fullName>
    </submittedName>
</protein>
<sequence>MLFIGEGFEGSGPNAAHINLYIGPKSGPISGAVATAAASPGPGHLPFQTILKPNLPAKPVTLFIAKAVLQPGTHETMTWGPAQAGVAAGITGALLDGTLPPEAEDDWLAIAAVWVNPAADSAEEVYANNKAATYMAAKRSLIKQWPSRDELRAGLATIGNPFFTPKVA</sequence>
<dbReference type="Pfam" id="PF08714">
    <property type="entry name" value="Fae"/>
    <property type="match status" value="1"/>
</dbReference>
<dbReference type="Proteomes" id="UP000028981">
    <property type="component" value="Unassembled WGS sequence"/>
</dbReference>
<dbReference type="InterPro" id="IPR020568">
    <property type="entry name" value="Ribosomal_Su5_D2-typ_SF"/>
</dbReference>
<dbReference type="STRING" id="46914.JP75_01435"/>
<gene>
    <name evidence="3" type="ORF">JP75_01435</name>
</gene>
<evidence type="ECO:0000259" key="2">
    <source>
        <dbReference type="Pfam" id="PF08714"/>
    </source>
</evidence>
<feature type="domain" description="Formaldehyde-activating enzyme" evidence="2">
    <location>
        <begin position="4"/>
        <end position="162"/>
    </location>
</feature>